<evidence type="ECO:0000313" key="5">
    <source>
        <dbReference type="Proteomes" id="UP000184516"/>
    </source>
</evidence>
<comment type="similarity">
    <text evidence="3">Belongs to the glycosyl hydrolase 130 family.</text>
</comment>
<proteinExistence type="inferred from homology"/>
<dbReference type="SUPFAM" id="SSF75005">
    <property type="entry name" value="Arabinanase/levansucrase/invertase"/>
    <property type="match status" value="1"/>
</dbReference>
<dbReference type="PANTHER" id="PTHR34106">
    <property type="entry name" value="GLYCOSIDASE"/>
    <property type="match status" value="1"/>
</dbReference>
<dbReference type="Pfam" id="PF04041">
    <property type="entry name" value="Glyco_hydro_130"/>
    <property type="match status" value="1"/>
</dbReference>
<dbReference type="STRING" id="468056.SAMN05443549_104325"/>
<protein>
    <recommendedName>
        <fullName evidence="6">Beta-1,4-mannooligosaccharide/beta-1,4-mannosyl-N-acetylglucosamine phosphorylase</fullName>
    </recommendedName>
</protein>
<dbReference type="PANTHER" id="PTHR34106:SF5">
    <property type="entry name" value="GLYCOSIDASE"/>
    <property type="match status" value="1"/>
</dbReference>
<keyword evidence="1" id="KW-0328">Glycosyltransferase</keyword>
<dbReference type="InterPro" id="IPR007184">
    <property type="entry name" value="Mannoside_phosphorylase"/>
</dbReference>
<dbReference type="GO" id="GO:0016757">
    <property type="term" value="F:glycosyltransferase activity"/>
    <property type="evidence" value="ECO:0007669"/>
    <property type="project" value="UniProtKB-KW"/>
</dbReference>
<evidence type="ECO:0000256" key="1">
    <source>
        <dbReference type="ARBA" id="ARBA00022676"/>
    </source>
</evidence>
<organism evidence="4 5">
    <name type="scientific">Flavobacterium fluvii</name>
    <dbReference type="NCBI Taxonomy" id="468056"/>
    <lineage>
        <taxon>Bacteria</taxon>
        <taxon>Pseudomonadati</taxon>
        <taxon>Bacteroidota</taxon>
        <taxon>Flavobacteriia</taxon>
        <taxon>Flavobacteriales</taxon>
        <taxon>Flavobacteriaceae</taxon>
        <taxon>Flavobacterium</taxon>
    </lineage>
</organism>
<gene>
    <name evidence="4" type="ORF">SAMN05443549_104325</name>
</gene>
<name>A0A1M5KHZ6_9FLAO</name>
<evidence type="ECO:0000256" key="2">
    <source>
        <dbReference type="ARBA" id="ARBA00022679"/>
    </source>
</evidence>
<dbReference type="InterPro" id="IPR023296">
    <property type="entry name" value="Glyco_hydro_beta-prop_sf"/>
</dbReference>
<evidence type="ECO:0000256" key="3">
    <source>
        <dbReference type="ARBA" id="ARBA00024356"/>
    </source>
</evidence>
<sequence>MGWLIIYHGVHVSINGYVYSACTALLELENPQIEIARLPYPLFQPEEVWELKGEVNNVCCPTGTVVFDDVLYVYYGAADERIGCASMSLSQLLKELMHNKK</sequence>
<accession>A0A1M5KHZ6</accession>
<evidence type="ECO:0000313" key="4">
    <source>
        <dbReference type="EMBL" id="SHG52432.1"/>
    </source>
</evidence>
<reference evidence="5" key="1">
    <citation type="submission" date="2016-11" db="EMBL/GenBank/DDBJ databases">
        <authorList>
            <person name="Varghese N."/>
            <person name="Submissions S."/>
        </authorList>
    </citation>
    <scope>NUCLEOTIDE SEQUENCE [LARGE SCALE GENOMIC DNA]</scope>
    <source>
        <strain evidence="5">DSM 19978</strain>
    </source>
</reference>
<keyword evidence="2" id="KW-0808">Transferase</keyword>
<keyword evidence="5" id="KW-1185">Reference proteome</keyword>
<evidence type="ECO:0008006" key="6">
    <source>
        <dbReference type="Google" id="ProtNLM"/>
    </source>
</evidence>
<dbReference type="EMBL" id="FQWB01000004">
    <property type="protein sequence ID" value="SHG52432.1"/>
    <property type="molecule type" value="Genomic_DNA"/>
</dbReference>
<dbReference type="Gene3D" id="2.115.10.20">
    <property type="entry name" value="Glycosyl hydrolase domain, family 43"/>
    <property type="match status" value="1"/>
</dbReference>
<dbReference type="Proteomes" id="UP000184516">
    <property type="component" value="Unassembled WGS sequence"/>
</dbReference>
<dbReference type="AlphaFoldDB" id="A0A1M5KHZ6"/>